<evidence type="ECO:0000256" key="1">
    <source>
        <dbReference type="SAM" id="MobiDB-lite"/>
    </source>
</evidence>
<evidence type="ECO:0000313" key="4">
    <source>
        <dbReference type="Proteomes" id="UP001604335"/>
    </source>
</evidence>
<evidence type="ECO:0000313" key="3">
    <source>
        <dbReference type="EMBL" id="MFG3819470.1"/>
    </source>
</evidence>
<dbReference type="PANTHER" id="PTHR39639">
    <property type="entry name" value="CHROMOSOME 16, WHOLE GENOME SHOTGUN SEQUENCE"/>
    <property type="match status" value="1"/>
</dbReference>
<comment type="caution">
    <text evidence="3">The sequence shown here is derived from an EMBL/GenBank/DDBJ whole genome shotgun (WGS) entry which is preliminary data.</text>
</comment>
<dbReference type="InterPro" id="IPR004919">
    <property type="entry name" value="GmrSD_N"/>
</dbReference>
<protein>
    <submittedName>
        <fullName evidence="3">DUF262 domain-containing protein</fullName>
    </submittedName>
</protein>
<dbReference type="Pfam" id="PF03235">
    <property type="entry name" value="GmrSD_N"/>
    <property type="match status" value="1"/>
</dbReference>
<gene>
    <name evidence="3" type="ORF">VPK24_17625</name>
</gene>
<sequence length="400" mass="45300">MEANLVPSEPVLDDQVLEEISEAKSASSNGNSEADLEGDVDDGISPSYYSITSYGADYPIDGLIKRLEQGNIVIPKFQRSYVWKIEQASRLIESFLLGLPVPGIFLAKENETNKLIVIDGQQRLRSLQYFYSGQFPERPGSDQYIPFALSGKIAPQFVDKTYATLNANDQLKLDDSIIPATIVRQDAPSEDNEQTSMYHIFERLNTGGNQLVAQEIRAAIYHGKFNELLSDLNQYDQWQKIFQGKTSAKSPDLSKRMKDQELILRFIALYFELQAYKGSMKDFLNTFMESNRSLDRNYGASEIRLIFEKTISLVYSSIGDKAFRPRRGLHAAVFDAVMVALAKRLDQKPVQDLIALKEAYTKLLNSEEFRQVSIDSRQMTNTENVRKRIELATLAFANVP</sequence>
<dbReference type="PANTHER" id="PTHR39639:SF1">
    <property type="entry name" value="DUF262 DOMAIN-CONTAINING PROTEIN"/>
    <property type="match status" value="1"/>
</dbReference>
<accession>A0ABW7CHA0</accession>
<dbReference type="EMBL" id="JAZAQF010000091">
    <property type="protein sequence ID" value="MFG3819470.1"/>
    <property type="molecule type" value="Genomic_DNA"/>
</dbReference>
<feature type="domain" description="GmrSD restriction endonucleases N-terminal" evidence="2">
    <location>
        <begin position="63"/>
        <end position="221"/>
    </location>
</feature>
<name>A0ABW7CHA0_9CYAN</name>
<feature type="region of interest" description="Disordered" evidence="1">
    <location>
        <begin position="21"/>
        <end position="41"/>
    </location>
</feature>
<dbReference type="Proteomes" id="UP001604335">
    <property type="component" value="Unassembled WGS sequence"/>
</dbReference>
<organism evidence="3 4">
    <name type="scientific">Limnothrix redekei LRLZ20PSL1</name>
    <dbReference type="NCBI Taxonomy" id="3112953"/>
    <lineage>
        <taxon>Bacteria</taxon>
        <taxon>Bacillati</taxon>
        <taxon>Cyanobacteriota</taxon>
        <taxon>Cyanophyceae</taxon>
        <taxon>Pseudanabaenales</taxon>
        <taxon>Pseudanabaenaceae</taxon>
        <taxon>Limnothrix</taxon>
    </lineage>
</organism>
<evidence type="ECO:0000259" key="2">
    <source>
        <dbReference type="Pfam" id="PF03235"/>
    </source>
</evidence>
<keyword evidence="4" id="KW-1185">Reference proteome</keyword>
<reference evidence="4" key="1">
    <citation type="journal article" date="2024" name="Algal Res.">
        <title>Biochemical, toxicological and genomic investigation of a high-biomass producing Limnothrix strain isolated from Italian shallow drinking water reservoir.</title>
        <authorList>
            <person name="Simonazzi M."/>
            <person name="Shishido T.K."/>
            <person name="Delbaje E."/>
            <person name="Wahlsten M."/>
            <person name="Fewer D.P."/>
            <person name="Sivonen K."/>
            <person name="Pezzolesi L."/>
            <person name="Pistocchi R."/>
        </authorList>
    </citation>
    <scope>NUCLEOTIDE SEQUENCE [LARGE SCALE GENOMIC DNA]</scope>
    <source>
        <strain evidence="4">LRLZ20PSL1</strain>
    </source>
</reference>
<dbReference type="RefSeq" id="WP_393015403.1">
    <property type="nucleotide sequence ID" value="NZ_JAZAQF010000091.1"/>
</dbReference>
<proteinExistence type="predicted"/>